<evidence type="ECO:0000256" key="1">
    <source>
        <dbReference type="SAM" id="Phobius"/>
    </source>
</evidence>
<proteinExistence type="predicted"/>
<feature type="transmembrane region" description="Helical" evidence="1">
    <location>
        <begin position="20"/>
        <end position="41"/>
    </location>
</feature>
<protein>
    <submittedName>
        <fullName evidence="2">(northern house mosquito) hypothetical protein</fullName>
    </submittedName>
</protein>
<sequence length="171" mass="18817">MDWGRSWGGLTRRMLLAERWVVPARIVLSIVVALVVVATATAAELRLVLRFWLVLSLGLVLRLRSRSSGMWWWSWGYWQMVTGSLESIFASDVGDGSSLSGRVKVAVRTASVTIGIRFLLKVGTILLIVSGAELSVSGKVALLTQDRCRLRVTVVAALGLVLRGRGRDQQR</sequence>
<keyword evidence="1" id="KW-1133">Transmembrane helix</keyword>
<dbReference type="EMBL" id="HBUE01140813">
    <property type="protein sequence ID" value="CAG6500650.1"/>
    <property type="molecule type" value="Transcribed_RNA"/>
</dbReference>
<accession>A0A8D8D0T3</accession>
<name>A0A8D8D0T3_CULPI</name>
<evidence type="ECO:0000313" key="2">
    <source>
        <dbReference type="EMBL" id="CAG6500650.1"/>
    </source>
</evidence>
<keyword evidence="1" id="KW-0812">Transmembrane</keyword>
<dbReference type="AlphaFoldDB" id="A0A8D8D0T3"/>
<organism evidence="2">
    <name type="scientific">Culex pipiens</name>
    <name type="common">House mosquito</name>
    <dbReference type="NCBI Taxonomy" id="7175"/>
    <lineage>
        <taxon>Eukaryota</taxon>
        <taxon>Metazoa</taxon>
        <taxon>Ecdysozoa</taxon>
        <taxon>Arthropoda</taxon>
        <taxon>Hexapoda</taxon>
        <taxon>Insecta</taxon>
        <taxon>Pterygota</taxon>
        <taxon>Neoptera</taxon>
        <taxon>Endopterygota</taxon>
        <taxon>Diptera</taxon>
        <taxon>Nematocera</taxon>
        <taxon>Culicoidea</taxon>
        <taxon>Culicidae</taxon>
        <taxon>Culicinae</taxon>
        <taxon>Culicini</taxon>
        <taxon>Culex</taxon>
        <taxon>Culex</taxon>
    </lineage>
</organism>
<keyword evidence="1" id="KW-0472">Membrane</keyword>
<reference evidence="2" key="1">
    <citation type="submission" date="2021-05" db="EMBL/GenBank/DDBJ databases">
        <authorList>
            <person name="Alioto T."/>
            <person name="Alioto T."/>
            <person name="Gomez Garrido J."/>
        </authorList>
    </citation>
    <scope>NUCLEOTIDE SEQUENCE</scope>
</reference>